<organism evidence="1 2">
    <name type="scientific">Paxillus rubicundulus Ve08.2h10</name>
    <dbReference type="NCBI Taxonomy" id="930991"/>
    <lineage>
        <taxon>Eukaryota</taxon>
        <taxon>Fungi</taxon>
        <taxon>Dikarya</taxon>
        <taxon>Basidiomycota</taxon>
        <taxon>Agaricomycotina</taxon>
        <taxon>Agaricomycetes</taxon>
        <taxon>Agaricomycetidae</taxon>
        <taxon>Boletales</taxon>
        <taxon>Paxilineae</taxon>
        <taxon>Paxillaceae</taxon>
        <taxon>Paxillus</taxon>
    </lineage>
</organism>
<dbReference type="AlphaFoldDB" id="A0A0D0CA20"/>
<keyword evidence="2" id="KW-1185">Reference proteome</keyword>
<dbReference type="InParanoid" id="A0A0D0CA20"/>
<dbReference type="OrthoDB" id="2663773at2759"/>
<proteinExistence type="predicted"/>
<accession>A0A0D0CA20</accession>
<evidence type="ECO:0000313" key="1">
    <source>
        <dbReference type="EMBL" id="KIK79752.1"/>
    </source>
</evidence>
<sequence>MSRLPPRIDVCPYQGFDGVSNESALVLIRSVNGLCALLDHIRVVCEVTPLITTVQVEYNGIVLNVSDVADKRDLRSNGSNWPLLAGPNVNIGIAILHFPGNGR</sequence>
<dbReference type="Proteomes" id="UP000054538">
    <property type="component" value="Unassembled WGS sequence"/>
</dbReference>
<dbReference type="HOGENOM" id="CLU_2264566_0_0_1"/>
<dbReference type="EMBL" id="KN826195">
    <property type="protein sequence ID" value="KIK79752.1"/>
    <property type="molecule type" value="Genomic_DNA"/>
</dbReference>
<evidence type="ECO:0000313" key="2">
    <source>
        <dbReference type="Proteomes" id="UP000054538"/>
    </source>
</evidence>
<gene>
    <name evidence="1" type="ORF">PAXRUDRAFT_16159</name>
</gene>
<reference evidence="2" key="2">
    <citation type="submission" date="2015-01" db="EMBL/GenBank/DDBJ databases">
        <title>Evolutionary Origins and Diversification of the Mycorrhizal Mutualists.</title>
        <authorList>
            <consortium name="DOE Joint Genome Institute"/>
            <consortium name="Mycorrhizal Genomics Consortium"/>
            <person name="Kohler A."/>
            <person name="Kuo A."/>
            <person name="Nagy L.G."/>
            <person name="Floudas D."/>
            <person name="Copeland A."/>
            <person name="Barry K.W."/>
            <person name="Cichocki N."/>
            <person name="Veneault-Fourrey C."/>
            <person name="LaButti K."/>
            <person name="Lindquist E.A."/>
            <person name="Lipzen A."/>
            <person name="Lundell T."/>
            <person name="Morin E."/>
            <person name="Murat C."/>
            <person name="Riley R."/>
            <person name="Ohm R."/>
            <person name="Sun H."/>
            <person name="Tunlid A."/>
            <person name="Henrissat B."/>
            <person name="Grigoriev I.V."/>
            <person name="Hibbett D.S."/>
            <person name="Martin F."/>
        </authorList>
    </citation>
    <scope>NUCLEOTIDE SEQUENCE [LARGE SCALE GENOMIC DNA]</scope>
    <source>
        <strain evidence="2">Ve08.2h10</strain>
    </source>
</reference>
<protein>
    <submittedName>
        <fullName evidence="1">Uncharacterized protein</fullName>
    </submittedName>
</protein>
<reference evidence="1 2" key="1">
    <citation type="submission" date="2014-04" db="EMBL/GenBank/DDBJ databases">
        <authorList>
            <consortium name="DOE Joint Genome Institute"/>
            <person name="Kuo A."/>
            <person name="Kohler A."/>
            <person name="Jargeat P."/>
            <person name="Nagy L.G."/>
            <person name="Floudas D."/>
            <person name="Copeland A."/>
            <person name="Barry K.W."/>
            <person name="Cichocki N."/>
            <person name="Veneault-Fourrey C."/>
            <person name="LaButti K."/>
            <person name="Lindquist E.A."/>
            <person name="Lipzen A."/>
            <person name="Lundell T."/>
            <person name="Morin E."/>
            <person name="Murat C."/>
            <person name="Sun H."/>
            <person name="Tunlid A."/>
            <person name="Henrissat B."/>
            <person name="Grigoriev I.V."/>
            <person name="Hibbett D.S."/>
            <person name="Martin F."/>
            <person name="Nordberg H.P."/>
            <person name="Cantor M.N."/>
            <person name="Hua S.X."/>
        </authorList>
    </citation>
    <scope>NUCLEOTIDE SEQUENCE [LARGE SCALE GENOMIC DNA]</scope>
    <source>
        <strain evidence="1 2">Ve08.2h10</strain>
    </source>
</reference>
<name>A0A0D0CA20_9AGAM</name>